<proteinExistence type="predicted"/>
<evidence type="ECO:0000313" key="1">
    <source>
        <dbReference type="EMBL" id="NBZ89307.1"/>
    </source>
</evidence>
<dbReference type="RefSeq" id="WP_168776108.1">
    <property type="nucleotide sequence ID" value="NZ_JAABNR010000020.1"/>
</dbReference>
<dbReference type="AlphaFoldDB" id="A0AAE4YAX3"/>
<organism evidence="1 2">
    <name type="scientific">Stagnihabitans tardus</name>
    <dbReference type="NCBI Taxonomy" id="2699202"/>
    <lineage>
        <taxon>Bacteria</taxon>
        <taxon>Pseudomonadati</taxon>
        <taxon>Pseudomonadota</taxon>
        <taxon>Alphaproteobacteria</taxon>
        <taxon>Rhodobacterales</taxon>
        <taxon>Paracoccaceae</taxon>
        <taxon>Stagnihabitans</taxon>
    </lineage>
</organism>
<sequence>MFKRAEGARYKWLIKELHSTHLFDWYLEIGCRSGDTFSPSRSKTIAVDPFFRVEQNAIGQKPALHVFQATSDDFFASGFLEKNGIQLTLSFIDGMHLVEYALRDLINVERNSAPHGLIMLHDLIPFTHEMTSRDLDKLPPGPWTGDVWKLIPIIRRYRPDLKLTVLDAKPSGVVVLSGLNPKDETLKQNYDAILAEFQELTLQDYGVEKFTAQYELTDCRAEEEAGFPLFAGIKLDESQALKPGFVSK</sequence>
<dbReference type="Pfam" id="PF13578">
    <property type="entry name" value="Methyltransf_24"/>
    <property type="match status" value="1"/>
</dbReference>
<evidence type="ECO:0008006" key="3">
    <source>
        <dbReference type="Google" id="ProtNLM"/>
    </source>
</evidence>
<comment type="caution">
    <text evidence="1">The sequence shown here is derived from an EMBL/GenBank/DDBJ whole genome shotgun (WGS) entry which is preliminary data.</text>
</comment>
<gene>
    <name evidence="1" type="ORF">GV832_17090</name>
</gene>
<protein>
    <recommendedName>
        <fullName evidence="3">Class I SAM-dependent methyltransferase</fullName>
    </recommendedName>
</protein>
<dbReference type="EMBL" id="JAABNR010000020">
    <property type="protein sequence ID" value="NBZ89307.1"/>
    <property type="molecule type" value="Genomic_DNA"/>
</dbReference>
<keyword evidence="2" id="KW-1185">Reference proteome</keyword>
<name>A0AAE4YAX3_9RHOB</name>
<reference evidence="1" key="1">
    <citation type="submission" date="2020-01" db="EMBL/GenBank/DDBJ databases">
        <authorList>
            <person name="Chen W.-M."/>
        </authorList>
    </citation>
    <scope>NUCLEOTIDE SEQUENCE</scope>
    <source>
        <strain evidence="1">CYK-10</strain>
    </source>
</reference>
<accession>A0AAE4YAX3</accession>
<evidence type="ECO:0000313" key="2">
    <source>
        <dbReference type="Proteomes" id="UP001193501"/>
    </source>
</evidence>
<dbReference type="Proteomes" id="UP001193501">
    <property type="component" value="Unassembled WGS sequence"/>
</dbReference>